<dbReference type="Pfam" id="PF00628">
    <property type="entry name" value="PHD"/>
    <property type="match status" value="1"/>
</dbReference>
<dbReference type="PROSITE" id="PS01359">
    <property type="entry name" value="ZF_PHD_1"/>
    <property type="match status" value="1"/>
</dbReference>
<evidence type="ECO:0000313" key="6">
    <source>
        <dbReference type="Proteomes" id="UP001652625"/>
    </source>
</evidence>
<evidence type="ECO:0000256" key="4">
    <source>
        <dbReference type="PROSITE-ProRule" id="PRU00146"/>
    </source>
</evidence>
<dbReference type="PANTHER" id="PTHR47526">
    <property type="entry name" value="ATP-DEPENDENT DNA HELICASE"/>
    <property type="match status" value="1"/>
</dbReference>
<gene>
    <name evidence="7" type="primary">LOC136081862</name>
</gene>
<dbReference type="PROSITE" id="PS50016">
    <property type="entry name" value="ZF_PHD_2"/>
    <property type="match status" value="1"/>
</dbReference>
<keyword evidence="6" id="KW-1185">Reference proteome</keyword>
<dbReference type="CDD" id="cd22343">
    <property type="entry name" value="PDDEXK_lambda_exonuclease-like"/>
    <property type="match status" value="1"/>
</dbReference>
<dbReference type="PANTHER" id="PTHR47526:SF3">
    <property type="entry name" value="PHD-TYPE DOMAIN-CONTAINING PROTEIN"/>
    <property type="match status" value="1"/>
</dbReference>
<evidence type="ECO:0000259" key="5">
    <source>
        <dbReference type="PROSITE" id="PS50016"/>
    </source>
</evidence>
<name>A0ABM4C3T9_HYDVU</name>
<dbReference type="InterPro" id="IPR019080">
    <property type="entry name" value="YqaJ_viral_recombinase"/>
</dbReference>
<dbReference type="InterPro" id="IPR013083">
    <property type="entry name" value="Znf_RING/FYVE/PHD"/>
</dbReference>
<keyword evidence="2 4" id="KW-0863">Zinc-finger</keyword>
<proteinExistence type="predicted"/>
<dbReference type="Pfam" id="PF09588">
    <property type="entry name" value="YqaJ"/>
    <property type="match status" value="1"/>
</dbReference>
<evidence type="ECO:0000256" key="1">
    <source>
        <dbReference type="ARBA" id="ARBA00022723"/>
    </source>
</evidence>
<feature type="domain" description="PHD-type" evidence="5">
    <location>
        <begin position="664"/>
        <end position="723"/>
    </location>
</feature>
<dbReference type="SMART" id="SM00249">
    <property type="entry name" value="PHD"/>
    <property type="match status" value="1"/>
</dbReference>
<dbReference type="Gene3D" id="3.30.40.10">
    <property type="entry name" value="Zinc/RING finger domain, C3HC4 (zinc finger)"/>
    <property type="match status" value="1"/>
</dbReference>
<reference evidence="7" key="1">
    <citation type="submission" date="2025-08" db="UniProtKB">
        <authorList>
            <consortium name="RefSeq"/>
        </authorList>
    </citation>
    <scope>IDENTIFICATION</scope>
</reference>
<evidence type="ECO:0000256" key="3">
    <source>
        <dbReference type="ARBA" id="ARBA00022833"/>
    </source>
</evidence>
<protein>
    <submittedName>
        <fullName evidence="7">Uncharacterized protein LOC136081862</fullName>
    </submittedName>
</protein>
<dbReference type="InterPro" id="IPR019787">
    <property type="entry name" value="Znf_PHD-finger"/>
</dbReference>
<evidence type="ECO:0000256" key="2">
    <source>
        <dbReference type="ARBA" id="ARBA00022771"/>
    </source>
</evidence>
<dbReference type="InterPro" id="IPR011335">
    <property type="entry name" value="Restrct_endonuc-II-like"/>
</dbReference>
<keyword evidence="1" id="KW-0479">Metal-binding</keyword>
<dbReference type="InterPro" id="IPR019786">
    <property type="entry name" value="Zinc_finger_PHD-type_CS"/>
</dbReference>
<dbReference type="InterPro" id="IPR011011">
    <property type="entry name" value="Znf_FYVE_PHD"/>
</dbReference>
<dbReference type="SUPFAM" id="SSF57903">
    <property type="entry name" value="FYVE/PHD zinc finger"/>
    <property type="match status" value="1"/>
</dbReference>
<dbReference type="InterPro" id="IPR011604">
    <property type="entry name" value="PDDEXK-like_dom_sf"/>
</dbReference>
<dbReference type="SUPFAM" id="SSF52980">
    <property type="entry name" value="Restriction endonuclease-like"/>
    <property type="match status" value="1"/>
</dbReference>
<dbReference type="Proteomes" id="UP001652625">
    <property type="component" value="Chromosome 06"/>
</dbReference>
<dbReference type="RefSeq" id="XP_065656230.1">
    <property type="nucleotide sequence ID" value="XM_065800158.1"/>
</dbReference>
<sequence length="727" mass="83692">MEAINLARIRTWSEKALKEYLILRNKDVDGDFETLVFRVFSAIENQTPIDNESEDRQRLLVHEYMSKLILCNCVIPDPFSLKQNWFSESGSGLYKWPSIYYTDIEKYLRKLEQPHDLMNRLDSDYKEGKAYRYYKCEFVKEIYFHEITEDSDICFLKCRVTPSQRTSSTPYHVWAAVKKDNLKPGGEISSAYCNCIAGLLGCCNHVIAMLFRVEAAVCTGATKPSCTSVFAKWKVPSGIKTVLTHKPLCDVVFNKHHYRKGNKPTDIKIEESNKSLKEYIFCTDQQKQLLQNKDQFRDYLYKSLKDVSHNSCFVELCNGKSKKVEKSEVSLPLGVVEAANIFKIDNNLSLTENVNCFTESLTLNDAHIKSIEEATRMQSSSSIWFNQRLGRITASKFKSIFTQIENKHGSAALLKTITTIKKIETFATRHGIATEAHAKRAVIKILKENGHKKIKFYDSGMHIYKSFQFISASPDLIVECCCGIGCIEIKCPYIIRDTIPTVLNYNSLHINAEGKVCLKKTHDHYFQIQGQLGVLNFLHAWYFVFTHHGHYLESILFDKIFFDKMLKNLSEFWYDHLAPFLLYSNRDTSNNEIQQSSPSENLKSRIVDVTEVVTEQTHAKIIQPKISLKSKYLSSFVSRKRSKRSQPKRSQKSKSLIPVVSKPLYVCIVCKTLVPYIAEIFEENSIACEICNSWFHFHCVGIKTANDIPSDDDSWMCKKCKNIFLKK</sequence>
<dbReference type="InterPro" id="IPR001965">
    <property type="entry name" value="Znf_PHD"/>
</dbReference>
<keyword evidence="3" id="KW-0862">Zinc</keyword>
<evidence type="ECO:0000313" key="7">
    <source>
        <dbReference type="RefSeq" id="XP_065656230.1"/>
    </source>
</evidence>
<dbReference type="Gene3D" id="3.90.320.10">
    <property type="match status" value="1"/>
</dbReference>
<organism evidence="6 7">
    <name type="scientific">Hydra vulgaris</name>
    <name type="common">Hydra</name>
    <name type="synonym">Hydra attenuata</name>
    <dbReference type="NCBI Taxonomy" id="6087"/>
    <lineage>
        <taxon>Eukaryota</taxon>
        <taxon>Metazoa</taxon>
        <taxon>Cnidaria</taxon>
        <taxon>Hydrozoa</taxon>
        <taxon>Hydroidolina</taxon>
        <taxon>Anthoathecata</taxon>
        <taxon>Aplanulata</taxon>
        <taxon>Hydridae</taxon>
        <taxon>Hydra</taxon>
    </lineage>
</organism>
<dbReference type="GeneID" id="136081862"/>
<accession>A0ABM4C3T9</accession>